<protein>
    <submittedName>
        <fullName evidence="1">Uncharacterized protein</fullName>
    </submittedName>
</protein>
<proteinExistence type="predicted"/>
<dbReference type="RefSeq" id="WP_014650612.1">
    <property type="nucleotide sequence ID" value="NC_017672.3"/>
</dbReference>
<reference evidence="1 2" key="1">
    <citation type="submission" date="2013-06" db="EMBL/GenBank/DDBJ databases">
        <title>Complete genome sequence of Paenibacillus mucilaginosus K02.</title>
        <authorList>
            <person name="Xiao B."/>
            <person name="Sun L."/>
            <person name="Xiao L."/>
            <person name="Lian B."/>
        </authorList>
    </citation>
    <scope>NUCLEOTIDE SEQUENCE [LARGE SCALE GENOMIC DNA]</scope>
    <source>
        <strain evidence="1 2">K02</strain>
    </source>
</reference>
<dbReference type="AlphaFoldDB" id="I0BH90"/>
<dbReference type="PATRIC" id="fig|997761.3.peg.2663"/>
<sequence length="485" mass="55974">MYAPWNAGSRLGLLIVPVLWMFVAWGITPSWAAPKQVHVQIPPFPVELNGVSIDHQHSTYPLLMYNNVVYFPMSWNFSRAMSLRPEWSETAGFSLLRDNQFRDKLVQDLNGSHKPGQDYSATVAQEPITVNWKRLDNNKEAYPILRFRDILYFPMTWRFTHDEFEWTTQWDSEKGLRLTTVQHKVFYDLFYDEGDRLYASADETVVYSIDKGMKQTPVRLSREEAESIKKKAKEREQPHKLTISAVKKVEYREGRFYYGSVELLSLDRIARLCSPGTTACTASIQAGPPDFEEAIVKMNDQLTLVYLYVELWPSEPGKGGLYRPVSFLIQDGKAQLLEQITQFPDRMIQNPDGSLWFYSLAPEQVRAARTQRAQVWLVRPDGMVEELNSRLQAANVEVLKVKDGTMVVRSSNHLFGVSETKPSDGVYELDTQHRTVKRYDHLPGDVYVDEGGSVFYLNGLKNELTDLTTGRSQFWYDYELVQQLY</sequence>
<accession>I0BH90</accession>
<dbReference type="OrthoDB" id="2572860at2"/>
<organism evidence="1 2">
    <name type="scientific">Paenibacillus mucilaginosus K02</name>
    <dbReference type="NCBI Taxonomy" id="997761"/>
    <lineage>
        <taxon>Bacteria</taxon>
        <taxon>Bacillati</taxon>
        <taxon>Bacillota</taxon>
        <taxon>Bacilli</taxon>
        <taxon>Bacillales</taxon>
        <taxon>Paenibacillaceae</taxon>
        <taxon>Paenibacillus</taxon>
    </lineage>
</organism>
<gene>
    <name evidence="1" type="ORF">B2K_13585</name>
</gene>
<dbReference type="KEGG" id="pmw:B2K_13585"/>
<dbReference type="Proteomes" id="UP000007392">
    <property type="component" value="Chromosome"/>
</dbReference>
<dbReference type="EMBL" id="CP003422">
    <property type="protein sequence ID" value="AFH61737.1"/>
    <property type="molecule type" value="Genomic_DNA"/>
</dbReference>
<evidence type="ECO:0000313" key="2">
    <source>
        <dbReference type="Proteomes" id="UP000007392"/>
    </source>
</evidence>
<dbReference type="HOGENOM" id="CLU_560016_0_0_9"/>
<evidence type="ECO:0000313" key="1">
    <source>
        <dbReference type="EMBL" id="AFH61737.1"/>
    </source>
</evidence>
<name>I0BH90_9BACL</name>